<dbReference type="Pfam" id="PF00561">
    <property type="entry name" value="Abhydrolase_1"/>
    <property type="match status" value="1"/>
</dbReference>
<reference evidence="5 6" key="1">
    <citation type="submission" date="2024-06" db="EMBL/GenBank/DDBJ databases">
        <title>Complete genome of Phlyctema vagabunda strain 19-DSS-EL-015.</title>
        <authorList>
            <person name="Fiorenzani C."/>
        </authorList>
    </citation>
    <scope>NUCLEOTIDE SEQUENCE [LARGE SCALE GENOMIC DNA]</scope>
    <source>
        <strain evidence="5 6">19-DSS-EL-015</strain>
    </source>
</reference>
<dbReference type="InterPro" id="IPR013595">
    <property type="entry name" value="Pept_S33_TAP-like_C"/>
</dbReference>
<keyword evidence="2 5" id="KW-0378">Hydrolase</keyword>
<comment type="similarity">
    <text evidence="1">Belongs to the peptidase S33 family.</text>
</comment>
<dbReference type="InterPro" id="IPR000073">
    <property type="entry name" value="AB_hydrolase_1"/>
</dbReference>
<keyword evidence="6" id="KW-1185">Reference proteome</keyword>
<evidence type="ECO:0000313" key="5">
    <source>
        <dbReference type="EMBL" id="KAL3422757.1"/>
    </source>
</evidence>
<dbReference type="EMBL" id="JBFCZG010000005">
    <property type="protein sequence ID" value="KAL3422757.1"/>
    <property type="molecule type" value="Genomic_DNA"/>
</dbReference>
<evidence type="ECO:0000259" key="4">
    <source>
        <dbReference type="Pfam" id="PF08386"/>
    </source>
</evidence>
<evidence type="ECO:0000313" key="6">
    <source>
        <dbReference type="Proteomes" id="UP001629113"/>
    </source>
</evidence>
<proteinExistence type="inferred from homology"/>
<sequence length="611" mass="67939">MSKFMCAEPLDSWEKPSSPNRIKYSVRAVCSSASLLLLSAIAGWQYIRAGESVLDSNISDNSLTCPNIKIRNWDWNIIRPSRALEWHKCFDGFDCARLDVPLDWLDPSDDERAVLAVIRLPATTKTDYKGPVLMNPGGPGGSGIYSLRDHGRSLQTIIGKNHDLISWDPRGVGASTPRLDCWTSQQRANIWSLQDVGVIDSHPGVLYDAFARSLAYSQSCASAMAGPKSPLKFVSTASHARDMLEILDKTGWSKLRYWGFSYGTVLGVTFASMYPEKVERMVNDGNVDLTEWTSGRHIHFMQDTDKVMEAFYRFCHIAGPENCALHASSPSAIEDRFQQVLNDLKVHPIIVPTPPQSMDYPELITYSSLKRLISAALYRPVFMFPSLARVVASLESGDGEPFLNLITTEGMRKQFSCECNIDSIEDLESSDDAFPSIMCSDGEKMTGGVEEFEKYADNLMTQSKSAGAVNVLFRMSCAGWEMRPKWRYSGPFTGNTSHPILFIANIADNVTPMRSAVMNSKGFNDSVVLVQKSYGHTSLTAPSKCTAARIRAYFQDGDMPSPHTECVADVDPFQIINLGPAGDLGEEENELHNALWHLTNNMRWRHYSGSI</sequence>
<dbReference type="InterPro" id="IPR051601">
    <property type="entry name" value="Serine_prot/Carboxylest_S33"/>
</dbReference>
<evidence type="ECO:0000259" key="3">
    <source>
        <dbReference type="Pfam" id="PF00561"/>
    </source>
</evidence>
<dbReference type="Pfam" id="PF08386">
    <property type="entry name" value="Abhydrolase_4"/>
    <property type="match status" value="1"/>
</dbReference>
<name>A0ABR4PHE1_9HELO</name>
<dbReference type="PANTHER" id="PTHR43248:SF25">
    <property type="entry name" value="AB HYDROLASE-1 DOMAIN-CONTAINING PROTEIN-RELATED"/>
    <property type="match status" value="1"/>
</dbReference>
<organism evidence="5 6">
    <name type="scientific">Phlyctema vagabunda</name>
    <dbReference type="NCBI Taxonomy" id="108571"/>
    <lineage>
        <taxon>Eukaryota</taxon>
        <taxon>Fungi</taxon>
        <taxon>Dikarya</taxon>
        <taxon>Ascomycota</taxon>
        <taxon>Pezizomycotina</taxon>
        <taxon>Leotiomycetes</taxon>
        <taxon>Helotiales</taxon>
        <taxon>Dermateaceae</taxon>
        <taxon>Phlyctema</taxon>
    </lineage>
</organism>
<dbReference type="Proteomes" id="UP001629113">
    <property type="component" value="Unassembled WGS sequence"/>
</dbReference>
<dbReference type="InterPro" id="IPR029058">
    <property type="entry name" value="AB_hydrolase_fold"/>
</dbReference>
<protein>
    <submittedName>
        <fullName evidence="5">Alpha/beta hydrolase fold family protein</fullName>
    </submittedName>
</protein>
<dbReference type="Gene3D" id="3.40.50.1820">
    <property type="entry name" value="alpha/beta hydrolase"/>
    <property type="match status" value="1"/>
</dbReference>
<feature type="domain" description="Peptidase S33 tripeptidyl aminopeptidase-like C-terminal" evidence="4">
    <location>
        <begin position="472"/>
        <end position="566"/>
    </location>
</feature>
<accession>A0ABR4PHE1</accession>
<dbReference type="SUPFAM" id="SSF53474">
    <property type="entry name" value="alpha/beta-Hydrolases"/>
    <property type="match status" value="1"/>
</dbReference>
<gene>
    <name evidence="5" type="ORF">PVAG01_06913</name>
</gene>
<dbReference type="GO" id="GO:0016787">
    <property type="term" value="F:hydrolase activity"/>
    <property type="evidence" value="ECO:0007669"/>
    <property type="project" value="UniProtKB-KW"/>
</dbReference>
<evidence type="ECO:0000256" key="1">
    <source>
        <dbReference type="ARBA" id="ARBA00010088"/>
    </source>
</evidence>
<feature type="domain" description="AB hydrolase-1" evidence="3">
    <location>
        <begin position="131"/>
        <end position="290"/>
    </location>
</feature>
<evidence type="ECO:0000256" key="2">
    <source>
        <dbReference type="ARBA" id="ARBA00022801"/>
    </source>
</evidence>
<comment type="caution">
    <text evidence="5">The sequence shown here is derived from an EMBL/GenBank/DDBJ whole genome shotgun (WGS) entry which is preliminary data.</text>
</comment>
<dbReference type="PANTHER" id="PTHR43248">
    <property type="entry name" value="2-SUCCINYL-6-HYDROXY-2,4-CYCLOHEXADIENE-1-CARBOXYLATE SYNTHASE"/>
    <property type="match status" value="1"/>
</dbReference>